<dbReference type="STRING" id="1314773.A0A3N2Q1G7"/>
<evidence type="ECO:0000256" key="1">
    <source>
        <dbReference type="SAM" id="MobiDB-lite"/>
    </source>
</evidence>
<feature type="region of interest" description="Disordered" evidence="1">
    <location>
        <begin position="399"/>
        <end position="448"/>
    </location>
</feature>
<feature type="compositionally biased region" description="Acidic residues" evidence="1">
    <location>
        <begin position="407"/>
        <end position="430"/>
    </location>
</feature>
<evidence type="ECO:0000313" key="2">
    <source>
        <dbReference type="EMBL" id="ROT40582.1"/>
    </source>
</evidence>
<dbReference type="GeneID" id="39582402"/>
<accession>A0A3N2Q1G7</accession>
<dbReference type="OrthoDB" id="5409186at2759"/>
<sequence>MDDGGQDNSLILEDGLSASRCVLSVDNALCFVQVLPVLVHVDWFDSLKKTGSVDIHHAKAVVFGLSAISRPFFCRLLPPVGFVLSRFLISIQTPIKSSPCISICFGFWPSVAFSDLESVGNVETSPTDDAIVHRSTRTHKAKSPSASTTMQYRSIASLAVVALAAQATAQQTRIFTRANQSLRDLGVFRRQDDGYQPEDEVCSGAGNTCAEACGAGYEQCSSSDSAIHCFNPADEESCCSTGSGSKLALSRFPSLLSLSLMSGTSSSSLARPIFVSMTNTGFLLASQGSCLAAFFCTCDSDLETWCCPEGQDLEQCASDFGVVGGLTLDASLEPVVAAEEVQSSSSSQVPESTSEVVVVVPSSSAIAEETSSYVPPTSSIVPTSSIAWYANSTTSAYHIPSVTARPDDEEDVEEDDVEEEEEEDVVDGPETEPTASPPTIPEGAADSVHSSASLALVAGIAFAALLL</sequence>
<name>A0A3N2Q1G7_SODAK</name>
<dbReference type="Proteomes" id="UP000272025">
    <property type="component" value="Unassembled WGS sequence"/>
</dbReference>
<organism evidence="2 3">
    <name type="scientific">Sodiomyces alkalinus (strain CBS 110278 / VKM F-3762 / F11)</name>
    <name type="common">Alkaliphilic filamentous fungus</name>
    <dbReference type="NCBI Taxonomy" id="1314773"/>
    <lineage>
        <taxon>Eukaryota</taxon>
        <taxon>Fungi</taxon>
        <taxon>Dikarya</taxon>
        <taxon>Ascomycota</taxon>
        <taxon>Pezizomycotina</taxon>
        <taxon>Sordariomycetes</taxon>
        <taxon>Hypocreomycetidae</taxon>
        <taxon>Glomerellales</taxon>
        <taxon>Plectosphaerellaceae</taxon>
        <taxon>Sodiomyces</taxon>
    </lineage>
</organism>
<protein>
    <submittedName>
        <fullName evidence="2">Uncharacterized protein</fullName>
    </submittedName>
</protein>
<proteinExistence type="predicted"/>
<dbReference type="RefSeq" id="XP_028468388.1">
    <property type="nucleotide sequence ID" value="XM_028613924.1"/>
</dbReference>
<evidence type="ECO:0000313" key="3">
    <source>
        <dbReference type="Proteomes" id="UP000272025"/>
    </source>
</evidence>
<gene>
    <name evidence="2" type="ORF">SODALDRAFT_356597</name>
</gene>
<dbReference type="EMBL" id="ML119052">
    <property type="protein sequence ID" value="ROT40582.1"/>
    <property type="molecule type" value="Genomic_DNA"/>
</dbReference>
<dbReference type="AlphaFoldDB" id="A0A3N2Q1G7"/>
<reference evidence="2 3" key="1">
    <citation type="journal article" date="2018" name="Mol. Ecol.">
        <title>The obligate alkalophilic soda-lake fungus Sodiomyces alkalinus has shifted to a protein diet.</title>
        <authorList>
            <person name="Grum-Grzhimaylo A.A."/>
            <person name="Falkoski D.L."/>
            <person name="van den Heuvel J."/>
            <person name="Valero-Jimenez C.A."/>
            <person name="Min B."/>
            <person name="Choi I.G."/>
            <person name="Lipzen A."/>
            <person name="Daum C.G."/>
            <person name="Aanen D.K."/>
            <person name="Tsang A."/>
            <person name="Henrissat B."/>
            <person name="Bilanenko E.N."/>
            <person name="de Vries R.P."/>
            <person name="van Kan J.A.L."/>
            <person name="Grigoriev I.V."/>
            <person name="Debets A.J.M."/>
        </authorList>
    </citation>
    <scope>NUCLEOTIDE SEQUENCE [LARGE SCALE GENOMIC DNA]</scope>
    <source>
        <strain evidence="2 3">F11</strain>
    </source>
</reference>
<keyword evidence="3" id="KW-1185">Reference proteome</keyword>